<proteinExistence type="predicted"/>
<evidence type="ECO:0000313" key="1">
    <source>
        <dbReference type="EMBL" id="JAS23589.1"/>
    </source>
</evidence>
<dbReference type="EMBL" id="GEDC01013709">
    <property type="protein sequence ID" value="JAS23589.1"/>
    <property type="molecule type" value="Transcribed_RNA"/>
</dbReference>
<feature type="non-terminal residue" evidence="1">
    <location>
        <position position="1"/>
    </location>
</feature>
<protein>
    <submittedName>
        <fullName evidence="1">Uncharacterized protein</fullName>
    </submittedName>
</protein>
<organism evidence="1">
    <name type="scientific">Clastoptera arizonana</name>
    <name type="common">Arizona spittle bug</name>
    <dbReference type="NCBI Taxonomy" id="38151"/>
    <lineage>
        <taxon>Eukaryota</taxon>
        <taxon>Metazoa</taxon>
        <taxon>Ecdysozoa</taxon>
        <taxon>Arthropoda</taxon>
        <taxon>Hexapoda</taxon>
        <taxon>Insecta</taxon>
        <taxon>Pterygota</taxon>
        <taxon>Neoptera</taxon>
        <taxon>Paraneoptera</taxon>
        <taxon>Hemiptera</taxon>
        <taxon>Auchenorrhyncha</taxon>
        <taxon>Cercopoidea</taxon>
        <taxon>Clastopteridae</taxon>
        <taxon>Clastoptera</taxon>
    </lineage>
</organism>
<sequence length="100" mass="11698">DIFNFEDQVLSNKQMEYNFPSNKEIITLKTKENAINEIDIFLKKKDISSKDHFKEKDGSQSKNIIYQNLSKGNIVENITRQNIHKIIPSTTKSDINLKKR</sequence>
<name>A0A1B6DD34_9HEMI</name>
<accession>A0A1B6DD34</accession>
<dbReference type="AlphaFoldDB" id="A0A1B6DD34"/>
<reference evidence="1" key="1">
    <citation type="submission" date="2015-12" db="EMBL/GenBank/DDBJ databases">
        <title>De novo transcriptome assembly of four potential Pierce s Disease insect vectors from Arizona vineyards.</title>
        <authorList>
            <person name="Tassone E.E."/>
        </authorList>
    </citation>
    <scope>NUCLEOTIDE SEQUENCE</scope>
</reference>
<gene>
    <name evidence="1" type="ORF">g.3080</name>
</gene>
<feature type="non-terminal residue" evidence="1">
    <location>
        <position position="100"/>
    </location>
</feature>